<name>A0A399FUD5_UNCN2</name>
<comment type="similarity">
    <text evidence="3">Belongs to the KdsC family.</text>
</comment>
<feature type="binding site" evidence="12">
    <location>
        <position position="2"/>
    </location>
    <ligand>
        <name>Mg(2+)</name>
        <dbReference type="ChEBI" id="CHEBI:18420"/>
    </ligand>
</feature>
<dbReference type="InterPro" id="IPR023214">
    <property type="entry name" value="HAD_sf"/>
</dbReference>
<evidence type="ECO:0000256" key="7">
    <source>
        <dbReference type="ARBA" id="ARBA00022723"/>
    </source>
</evidence>
<dbReference type="AlphaFoldDB" id="A0A399FUD5"/>
<evidence type="ECO:0000256" key="3">
    <source>
        <dbReference type="ARBA" id="ARBA00005893"/>
    </source>
</evidence>
<evidence type="ECO:0000256" key="8">
    <source>
        <dbReference type="ARBA" id="ARBA00022801"/>
    </source>
</evidence>
<dbReference type="SFLD" id="SFLDS00003">
    <property type="entry name" value="Haloacid_Dehalogenase"/>
    <property type="match status" value="1"/>
</dbReference>
<dbReference type="NCBIfam" id="TIGR01670">
    <property type="entry name" value="KdsC-phosphatas"/>
    <property type="match status" value="1"/>
</dbReference>
<dbReference type="PANTHER" id="PTHR21485:SF6">
    <property type="entry name" value="N-ACYLNEURAMINATE CYTIDYLYLTRANSFERASE-RELATED"/>
    <property type="match status" value="1"/>
</dbReference>
<dbReference type="GO" id="GO:0008781">
    <property type="term" value="F:N-acylneuraminate cytidylyltransferase activity"/>
    <property type="evidence" value="ECO:0007669"/>
    <property type="project" value="TreeGrafter"/>
</dbReference>
<dbReference type="CDD" id="cd01630">
    <property type="entry name" value="HAD_KDO-like"/>
    <property type="match status" value="1"/>
</dbReference>
<evidence type="ECO:0000256" key="2">
    <source>
        <dbReference type="ARBA" id="ARBA00001946"/>
    </source>
</evidence>
<dbReference type="InterPro" id="IPR036412">
    <property type="entry name" value="HAD-like_sf"/>
</dbReference>
<dbReference type="EMBL" id="NDHY01000009">
    <property type="protein sequence ID" value="RIH99934.1"/>
    <property type="molecule type" value="Genomic_DNA"/>
</dbReference>
<evidence type="ECO:0000256" key="10">
    <source>
        <dbReference type="ARBA" id="ARBA00022985"/>
    </source>
</evidence>
<evidence type="ECO:0000256" key="11">
    <source>
        <dbReference type="ARBA" id="ARBA00031051"/>
    </source>
</evidence>
<keyword evidence="9 12" id="KW-0460">Magnesium</keyword>
<gene>
    <name evidence="13" type="ORF">B9J77_03985</name>
</gene>
<dbReference type="Pfam" id="PF08282">
    <property type="entry name" value="Hydrolase_3"/>
    <property type="match status" value="1"/>
</dbReference>
<keyword evidence="7 12" id="KW-0479">Metal-binding</keyword>
<feature type="binding site" evidence="12">
    <location>
        <position position="4"/>
    </location>
    <ligand>
        <name>substrate</name>
    </ligand>
</feature>
<dbReference type="PANTHER" id="PTHR21485">
    <property type="entry name" value="HAD SUPERFAMILY MEMBERS CMAS AND KDSC"/>
    <property type="match status" value="1"/>
</dbReference>
<dbReference type="Proteomes" id="UP000266287">
    <property type="component" value="Unassembled WGS sequence"/>
</dbReference>
<evidence type="ECO:0000313" key="14">
    <source>
        <dbReference type="Proteomes" id="UP000266287"/>
    </source>
</evidence>
<protein>
    <recommendedName>
        <fullName evidence="6">3-deoxy-D-manno-octulosonate 8-phosphate phosphatase KdsC</fullName>
        <ecNumber evidence="5">3.1.3.45</ecNumber>
    </recommendedName>
    <alternativeName>
        <fullName evidence="11">KDO 8-P phosphatase</fullName>
    </alternativeName>
</protein>
<evidence type="ECO:0000256" key="12">
    <source>
        <dbReference type="PIRSR" id="PIRSR006118-2"/>
    </source>
</evidence>
<evidence type="ECO:0000313" key="13">
    <source>
        <dbReference type="EMBL" id="RIH99934.1"/>
    </source>
</evidence>
<comment type="caution">
    <text evidence="13">The sequence shown here is derived from an EMBL/GenBank/DDBJ whole genome shotgun (WGS) entry which is preliminary data.</text>
</comment>
<evidence type="ECO:0000256" key="5">
    <source>
        <dbReference type="ARBA" id="ARBA00013066"/>
    </source>
</evidence>
<reference evidence="13 14" key="1">
    <citation type="submission" date="2018-08" db="EMBL/GenBank/DDBJ databases">
        <title>Draft genome of candidate division NPL-UPA2 bacterium Unc8 that adapted to ultra-basic serpentinizing groundwater.</title>
        <authorList>
            <person name="Ishii S."/>
            <person name="Suzuki S."/>
            <person name="Nealson K.H."/>
        </authorList>
    </citation>
    <scope>NUCLEOTIDE SEQUENCE [LARGE SCALE GENOMIC DNA]</scope>
    <source>
        <strain evidence="13">Unc8</strain>
    </source>
</reference>
<dbReference type="SFLD" id="SFLDG01138">
    <property type="entry name" value="C1.6.2:_Deoxy-d-mannose-octulo"/>
    <property type="match status" value="1"/>
</dbReference>
<comment type="cofactor">
    <cofactor evidence="2 12">
        <name>Mg(2+)</name>
        <dbReference type="ChEBI" id="CHEBI:18420"/>
    </cofactor>
</comment>
<dbReference type="SFLD" id="SFLDG01136">
    <property type="entry name" value="C1.6:_Phosphoserine_Phosphatas"/>
    <property type="match status" value="1"/>
</dbReference>
<dbReference type="InterPro" id="IPR050793">
    <property type="entry name" value="CMP-NeuNAc_synthase"/>
</dbReference>
<evidence type="ECO:0000256" key="4">
    <source>
        <dbReference type="ARBA" id="ARBA00011881"/>
    </source>
</evidence>
<dbReference type="InterPro" id="IPR010023">
    <property type="entry name" value="KdsC_fam"/>
</dbReference>
<dbReference type="Gene3D" id="3.40.50.1000">
    <property type="entry name" value="HAD superfamily/HAD-like"/>
    <property type="match status" value="1"/>
</dbReference>
<dbReference type="GO" id="GO:0009103">
    <property type="term" value="P:lipopolysaccharide biosynthetic process"/>
    <property type="evidence" value="ECO:0007669"/>
    <property type="project" value="UniProtKB-KW"/>
</dbReference>
<evidence type="ECO:0000256" key="1">
    <source>
        <dbReference type="ARBA" id="ARBA00000898"/>
    </source>
</evidence>
<evidence type="ECO:0000256" key="9">
    <source>
        <dbReference type="ARBA" id="ARBA00022842"/>
    </source>
</evidence>
<dbReference type="EC" id="3.1.3.45" evidence="5"/>
<sequence length="163" mass="17834">MDVDGVLTDGRIIIGSGNEEFKFFNVLDGEGVVLAKSAGLKIALISGRFSGATERRAQELSIDDVYQGVSKKEESYEELLKKYGLSDAEVAYIGDDLLDLSIMRRVGFAASVPNACKEVKKSAAYVTHLSGGQGAVREIIELILKSQGKWEKILEMRSMGRRD</sequence>
<accession>A0A399FUD5</accession>
<evidence type="ECO:0000256" key="6">
    <source>
        <dbReference type="ARBA" id="ARBA00020092"/>
    </source>
</evidence>
<feature type="binding site" evidence="12">
    <location>
        <position position="95"/>
    </location>
    <ligand>
        <name>Mg(2+)</name>
        <dbReference type="ChEBI" id="CHEBI:18420"/>
    </ligand>
</feature>
<dbReference type="PIRSF" id="PIRSF006118">
    <property type="entry name" value="KDO8-P_Ptase"/>
    <property type="match status" value="1"/>
</dbReference>
<dbReference type="SUPFAM" id="SSF56784">
    <property type="entry name" value="HAD-like"/>
    <property type="match status" value="1"/>
</dbReference>
<organism evidence="13 14">
    <name type="scientific">candidate division NPL-UPA2 bacterium Unc8</name>
    <dbReference type="NCBI Taxonomy" id="1980939"/>
    <lineage>
        <taxon>Bacteria</taxon>
    </lineage>
</organism>
<dbReference type="GO" id="GO:0019143">
    <property type="term" value="F:3-deoxy-manno-octulosonate-8-phosphatase activity"/>
    <property type="evidence" value="ECO:0007669"/>
    <property type="project" value="UniProtKB-EC"/>
</dbReference>
<keyword evidence="8 13" id="KW-0378">Hydrolase</keyword>
<dbReference type="GO" id="GO:0046872">
    <property type="term" value="F:metal ion binding"/>
    <property type="evidence" value="ECO:0007669"/>
    <property type="project" value="UniProtKB-KW"/>
</dbReference>
<comment type="catalytic activity">
    <reaction evidence="1">
        <text>3-deoxy-alpha-D-manno-2-octulosonate-8-phosphate + H2O = 3-deoxy-alpha-D-manno-oct-2-ulosonate + phosphate</text>
        <dbReference type="Rhea" id="RHEA:11500"/>
        <dbReference type="ChEBI" id="CHEBI:15377"/>
        <dbReference type="ChEBI" id="CHEBI:43474"/>
        <dbReference type="ChEBI" id="CHEBI:85985"/>
        <dbReference type="ChEBI" id="CHEBI:85986"/>
        <dbReference type="EC" id="3.1.3.45"/>
    </reaction>
</comment>
<dbReference type="FunFam" id="3.40.50.1000:FF:000029">
    <property type="entry name" value="3-deoxy-D-manno-octulosonate 8-phosphate phosphatase KdsC"/>
    <property type="match status" value="1"/>
</dbReference>
<keyword evidence="10" id="KW-0448">Lipopolysaccharide biosynthesis</keyword>
<comment type="subunit">
    <text evidence="4">Homotetramer.</text>
</comment>
<proteinExistence type="inferred from homology"/>